<organism evidence="1 2">
    <name type="scientific">Pleurodeles waltl</name>
    <name type="common">Iberian ribbed newt</name>
    <dbReference type="NCBI Taxonomy" id="8319"/>
    <lineage>
        <taxon>Eukaryota</taxon>
        <taxon>Metazoa</taxon>
        <taxon>Chordata</taxon>
        <taxon>Craniata</taxon>
        <taxon>Vertebrata</taxon>
        <taxon>Euteleostomi</taxon>
        <taxon>Amphibia</taxon>
        <taxon>Batrachia</taxon>
        <taxon>Caudata</taxon>
        <taxon>Salamandroidea</taxon>
        <taxon>Salamandridae</taxon>
        <taxon>Pleurodelinae</taxon>
        <taxon>Pleurodeles</taxon>
    </lineage>
</organism>
<name>A0AAV7U1M1_PLEWA</name>
<sequence>MSGVEVNSGLGFLGFHQLQSLFPWTFLLQGKYVDRLCGEYDWSGSEDPYGYLDPLEESLAKDKWYEEVVDASGLDTSLDTGLVSLPSVAAEERALFAMLVRKAAKILDPTLP</sequence>
<dbReference type="EMBL" id="JANPWB010000006">
    <property type="protein sequence ID" value="KAJ1181763.1"/>
    <property type="molecule type" value="Genomic_DNA"/>
</dbReference>
<evidence type="ECO:0000313" key="1">
    <source>
        <dbReference type="EMBL" id="KAJ1181763.1"/>
    </source>
</evidence>
<dbReference type="Proteomes" id="UP001066276">
    <property type="component" value="Chromosome 3_2"/>
</dbReference>
<evidence type="ECO:0000313" key="2">
    <source>
        <dbReference type="Proteomes" id="UP001066276"/>
    </source>
</evidence>
<dbReference type="AlphaFoldDB" id="A0AAV7U1M1"/>
<protein>
    <submittedName>
        <fullName evidence="1">Uncharacterized protein</fullName>
    </submittedName>
</protein>
<reference evidence="1" key="1">
    <citation type="journal article" date="2022" name="bioRxiv">
        <title>Sequencing and chromosome-scale assembly of the giantPleurodeles waltlgenome.</title>
        <authorList>
            <person name="Brown T."/>
            <person name="Elewa A."/>
            <person name="Iarovenko S."/>
            <person name="Subramanian E."/>
            <person name="Araus A.J."/>
            <person name="Petzold A."/>
            <person name="Susuki M."/>
            <person name="Suzuki K.-i.T."/>
            <person name="Hayashi T."/>
            <person name="Toyoda A."/>
            <person name="Oliveira C."/>
            <person name="Osipova E."/>
            <person name="Leigh N.D."/>
            <person name="Simon A."/>
            <person name="Yun M.H."/>
        </authorList>
    </citation>
    <scope>NUCLEOTIDE SEQUENCE</scope>
    <source>
        <strain evidence="1">20211129_DDA</strain>
        <tissue evidence="1">Liver</tissue>
    </source>
</reference>
<gene>
    <name evidence="1" type="ORF">NDU88_006963</name>
</gene>
<keyword evidence="2" id="KW-1185">Reference proteome</keyword>
<proteinExistence type="predicted"/>
<comment type="caution">
    <text evidence="1">The sequence shown here is derived from an EMBL/GenBank/DDBJ whole genome shotgun (WGS) entry which is preliminary data.</text>
</comment>
<accession>A0AAV7U1M1</accession>